<evidence type="ECO:0000256" key="5">
    <source>
        <dbReference type="SAM" id="Phobius"/>
    </source>
</evidence>
<keyword evidence="3 5" id="KW-1133">Transmembrane helix</keyword>
<dbReference type="OrthoDB" id="103403at2"/>
<keyword evidence="2 5" id="KW-0812">Transmembrane</keyword>
<dbReference type="PANTHER" id="PTHR43424:SF1">
    <property type="entry name" value="LOCUS PUTATIVE PROTEIN 1-RELATED"/>
    <property type="match status" value="1"/>
</dbReference>
<comment type="caution">
    <text evidence="6">The sequence shown here is derived from an EMBL/GenBank/DDBJ whole genome shotgun (WGS) entry which is preliminary data.</text>
</comment>
<accession>A0A369LEN3</accession>
<feature type="transmembrane region" description="Helical" evidence="5">
    <location>
        <begin position="143"/>
        <end position="161"/>
    </location>
</feature>
<keyword evidence="7" id="KW-1185">Reference proteome</keyword>
<evidence type="ECO:0000313" key="7">
    <source>
        <dbReference type="Proteomes" id="UP000253792"/>
    </source>
</evidence>
<dbReference type="AlphaFoldDB" id="A0A369LEN3"/>
<dbReference type="EMBL" id="PPTP01000001">
    <property type="protein sequence ID" value="RDB57552.1"/>
    <property type="molecule type" value="Genomic_DNA"/>
</dbReference>
<keyword evidence="4 5" id="KW-0472">Membrane</keyword>
<feature type="transmembrane region" description="Helical" evidence="5">
    <location>
        <begin position="289"/>
        <end position="314"/>
    </location>
</feature>
<evidence type="ECO:0000256" key="4">
    <source>
        <dbReference type="ARBA" id="ARBA00023136"/>
    </source>
</evidence>
<feature type="transmembrane region" description="Helical" evidence="5">
    <location>
        <begin position="43"/>
        <end position="65"/>
    </location>
</feature>
<name>A0A369LEN3_9ACTN</name>
<feature type="transmembrane region" description="Helical" evidence="5">
    <location>
        <begin position="326"/>
        <end position="347"/>
    </location>
</feature>
<feature type="transmembrane region" description="Helical" evidence="5">
    <location>
        <begin position="354"/>
        <end position="374"/>
    </location>
</feature>
<feature type="transmembrane region" description="Helical" evidence="5">
    <location>
        <begin position="86"/>
        <end position="105"/>
    </location>
</feature>
<proteinExistence type="predicted"/>
<organism evidence="6 7">
    <name type="scientific">Senegalimassilia anaerobia</name>
    <dbReference type="NCBI Taxonomy" id="1473216"/>
    <lineage>
        <taxon>Bacteria</taxon>
        <taxon>Bacillati</taxon>
        <taxon>Actinomycetota</taxon>
        <taxon>Coriobacteriia</taxon>
        <taxon>Coriobacteriales</taxon>
        <taxon>Coriobacteriaceae</taxon>
        <taxon>Senegalimassilia</taxon>
    </lineage>
</organism>
<dbReference type="InterPro" id="IPR052556">
    <property type="entry name" value="PolySynth_Transporter"/>
</dbReference>
<feature type="transmembrane region" description="Helical" evidence="5">
    <location>
        <begin position="12"/>
        <end position="31"/>
    </location>
</feature>
<feature type="transmembrane region" description="Helical" evidence="5">
    <location>
        <begin position="438"/>
        <end position="466"/>
    </location>
</feature>
<dbReference type="PANTHER" id="PTHR43424">
    <property type="entry name" value="LOCUS PUTATIVE PROTEIN 1-RELATED"/>
    <property type="match status" value="1"/>
</dbReference>
<feature type="transmembrane region" description="Helical" evidence="5">
    <location>
        <begin position="111"/>
        <end position="131"/>
    </location>
</feature>
<evidence type="ECO:0000313" key="6">
    <source>
        <dbReference type="EMBL" id="RDB57552.1"/>
    </source>
</evidence>
<gene>
    <name evidence="6" type="ORF">C1880_01680</name>
</gene>
<feature type="transmembrane region" description="Helical" evidence="5">
    <location>
        <begin position="413"/>
        <end position="432"/>
    </location>
</feature>
<feature type="transmembrane region" description="Helical" evidence="5">
    <location>
        <begin position="252"/>
        <end position="269"/>
    </location>
</feature>
<sequence>MGRSIKRNFVYNASYQVLNILVPLVTTPILARTIGAEGNGIFSYTQSIANYFVLFAQLGITNYGVREIARCGDDRDLRSRKFADMFAMNLGWGCLVIAAYIGYSLTFGGSYMPISLIWLCWVGGSVLDATWLLNGCEEFKIPMIRSVCTRLAGMAAIVLFVRSESDVWIYVSAIAVPFLMNALLVWPFVQRYVDFRKPTFCGAMSHLKPNLILFVPVVAVSLYTLLDKVMLGALGSMAQAGLYDYAEKVSKMPLAVVTALGAVVLPRMAEVIASGRREEAKGLVSTTMWFMECVSIALCFGIVAVANEFVLLFFGEGYGECVPLMSMLAVIIPLISATNVIGIQYLVPFGRDRQYTLSVLFGAAVNIVINVLFIPSFGAMAAAVATVAAELTVLAAQMLMVSGELGLARVWGSVVPFVAIGAAMFAAVRLVAGIMGAGAVTVCGLAVEVLVGMLVYLALAIGWCLFTKNGHFYRLFSRRVPSR</sequence>
<dbReference type="GO" id="GO:0016020">
    <property type="term" value="C:membrane"/>
    <property type="evidence" value="ECO:0007669"/>
    <property type="project" value="UniProtKB-SubCell"/>
</dbReference>
<evidence type="ECO:0000256" key="3">
    <source>
        <dbReference type="ARBA" id="ARBA00022989"/>
    </source>
</evidence>
<feature type="transmembrane region" description="Helical" evidence="5">
    <location>
        <begin position="167"/>
        <end position="189"/>
    </location>
</feature>
<dbReference type="RefSeq" id="WP_114620041.1">
    <property type="nucleotide sequence ID" value="NZ_PPTP01000001.1"/>
</dbReference>
<dbReference type="Proteomes" id="UP000253792">
    <property type="component" value="Unassembled WGS sequence"/>
</dbReference>
<feature type="transmembrane region" description="Helical" evidence="5">
    <location>
        <begin position="210"/>
        <end position="226"/>
    </location>
</feature>
<dbReference type="InterPro" id="IPR002797">
    <property type="entry name" value="Polysacc_synth"/>
</dbReference>
<dbReference type="CDD" id="cd13128">
    <property type="entry name" value="MATE_Wzx_like"/>
    <property type="match status" value="1"/>
</dbReference>
<reference evidence="6 7" key="1">
    <citation type="journal article" date="2018" name="Elife">
        <title>Discovery and characterization of a prevalent human gut bacterial enzyme sufficient for the inactivation of a family of plant toxins.</title>
        <authorList>
            <person name="Koppel N."/>
            <person name="Bisanz J.E."/>
            <person name="Pandelia M.E."/>
            <person name="Turnbaugh P.J."/>
            <person name="Balskus E.P."/>
        </authorList>
    </citation>
    <scope>NUCLEOTIDE SEQUENCE [LARGE SCALE GENOMIC DNA]</scope>
    <source>
        <strain evidence="7">anaerobia AP69FAA</strain>
    </source>
</reference>
<feature type="transmembrane region" description="Helical" evidence="5">
    <location>
        <begin position="380"/>
        <end position="401"/>
    </location>
</feature>
<evidence type="ECO:0000256" key="1">
    <source>
        <dbReference type="ARBA" id="ARBA00004141"/>
    </source>
</evidence>
<evidence type="ECO:0000256" key="2">
    <source>
        <dbReference type="ARBA" id="ARBA00022692"/>
    </source>
</evidence>
<dbReference type="Pfam" id="PF01943">
    <property type="entry name" value="Polysacc_synt"/>
    <property type="match status" value="1"/>
</dbReference>
<comment type="subcellular location">
    <subcellularLocation>
        <location evidence="1">Membrane</location>
        <topology evidence="1">Multi-pass membrane protein</topology>
    </subcellularLocation>
</comment>
<protein>
    <submittedName>
        <fullName evidence="6">Uncharacterized protein</fullName>
    </submittedName>
</protein>